<keyword evidence="1" id="KW-0812">Transmembrane</keyword>
<dbReference type="EMBL" id="SLYC01000070">
    <property type="protein sequence ID" value="TCP94841.1"/>
    <property type="molecule type" value="Genomic_DNA"/>
</dbReference>
<protein>
    <submittedName>
        <fullName evidence="2">Uncharacterized protein</fullName>
    </submittedName>
</protein>
<dbReference type="Proteomes" id="UP000295504">
    <property type="component" value="Unassembled WGS sequence"/>
</dbReference>
<keyword evidence="1" id="KW-0472">Membrane</keyword>
<evidence type="ECO:0000256" key="1">
    <source>
        <dbReference type="SAM" id="Phobius"/>
    </source>
</evidence>
<feature type="transmembrane region" description="Helical" evidence="1">
    <location>
        <begin position="71"/>
        <end position="97"/>
    </location>
</feature>
<dbReference type="AlphaFoldDB" id="A0A4R2T0M9"/>
<accession>A0A4R2T0M9</accession>
<name>A0A4R2T0M9_9FIRM</name>
<gene>
    <name evidence="2" type="ORF">EDD79_107010</name>
</gene>
<evidence type="ECO:0000313" key="2">
    <source>
        <dbReference type="EMBL" id="TCP94841.1"/>
    </source>
</evidence>
<keyword evidence="1" id="KW-1133">Transmembrane helix</keyword>
<proteinExistence type="predicted"/>
<reference evidence="2 3" key="1">
    <citation type="submission" date="2019-03" db="EMBL/GenBank/DDBJ databases">
        <title>Genomic Encyclopedia of Type Strains, Phase IV (KMG-IV): sequencing the most valuable type-strain genomes for metagenomic binning, comparative biology and taxonomic classification.</title>
        <authorList>
            <person name="Goeker M."/>
        </authorList>
    </citation>
    <scope>NUCLEOTIDE SEQUENCE [LARGE SCALE GENOMIC DNA]</scope>
    <source>
        <strain evidence="2 3">DSM 100013</strain>
    </source>
</reference>
<organism evidence="2 3">
    <name type="scientific">Serpentinicella alkaliphila</name>
    <dbReference type="NCBI Taxonomy" id="1734049"/>
    <lineage>
        <taxon>Bacteria</taxon>
        <taxon>Bacillati</taxon>
        <taxon>Bacillota</taxon>
        <taxon>Clostridia</taxon>
        <taxon>Peptostreptococcales</taxon>
        <taxon>Natronincolaceae</taxon>
        <taxon>Serpentinicella</taxon>
    </lineage>
</organism>
<sequence length="112" mass="12146">MHLDEDHRKIKEMAIIAVGVATIIGGGIAIFVASSIIPMPGVKYILLSPYLSMVTYVIQLKAKSKLILLKFGVVFAITMTMISLFMGGAILLTAFLAQFSIIGIKSNEIKVF</sequence>
<evidence type="ECO:0000313" key="3">
    <source>
        <dbReference type="Proteomes" id="UP000295504"/>
    </source>
</evidence>
<feature type="transmembrane region" description="Helical" evidence="1">
    <location>
        <begin position="12"/>
        <end position="36"/>
    </location>
</feature>
<comment type="caution">
    <text evidence="2">The sequence shown here is derived from an EMBL/GenBank/DDBJ whole genome shotgun (WGS) entry which is preliminary data.</text>
</comment>
<keyword evidence="3" id="KW-1185">Reference proteome</keyword>
<feature type="transmembrane region" description="Helical" evidence="1">
    <location>
        <begin position="42"/>
        <end position="59"/>
    </location>
</feature>